<protein>
    <submittedName>
        <fullName evidence="1">Phage XkdN-like tail assembly chaperone protein, TAC</fullName>
    </submittedName>
</protein>
<gene>
    <name evidence="1" type="ORF">SAMN05446037_100168</name>
</gene>
<dbReference type="EMBL" id="FZOJ01000001">
    <property type="protein sequence ID" value="SNR86066.1"/>
    <property type="molecule type" value="Genomic_DNA"/>
</dbReference>
<proteinExistence type="predicted"/>
<dbReference type="RefSeq" id="WP_089280869.1">
    <property type="nucleotide sequence ID" value="NZ_FZOJ01000001.1"/>
</dbReference>
<dbReference type="OrthoDB" id="1807498at2"/>
<sequence>MAKKLTIKELIKQKNDLKNKKEKPATLYVESLDSEIVVKAPSTDIILEAQSQGENDATRADKYIILECTKEPNLKDKELQEAYGCVEPLDIVEHIFAPGEISGIAVEIMSLAGYGNSVKRVVNDIKN</sequence>
<reference evidence="2" key="1">
    <citation type="submission" date="2017-06" db="EMBL/GenBank/DDBJ databases">
        <authorList>
            <person name="Varghese N."/>
            <person name="Submissions S."/>
        </authorList>
    </citation>
    <scope>NUCLEOTIDE SEQUENCE [LARGE SCALE GENOMIC DNA]</scope>
    <source>
        <strain evidence="2">SCA</strain>
    </source>
</reference>
<keyword evidence="2" id="KW-1185">Reference proteome</keyword>
<dbReference type="InterPro" id="IPR014986">
    <property type="entry name" value="XkdN-like"/>
</dbReference>
<dbReference type="InterPro" id="IPR038559">
    <property type="entry name" value="XkdN-like_sf"/>
</dbReference>
<dbReference type="AlphaFoldDB" id="A0A238ZRK9"/>
<evidence type="ECO:0000313" key="2">
    <source>
        <dbReference type="Proteomes" id="UP000198304"/>
    </source>
</evidence>
<organism evidence="1 2">
    <name type="scientific">Anaerovirgula multivorans</name>
    <dbReference type="NCBI Taxonomy" id="312168"/>
    <lineage>
        <taxon>Bacteria</taxon>
        <taxon>Bacillati</taxon>
        <taxon>Bacillota</taxon>
        <taxon>Clostridia</taxon>
        <taxon>Peptostreptococcales</taxon>
        <taxon>Natronincolaceae</taxon>
        <taxon>Anaerovirgula</taxon>
    </lineage>
</organism>
<name>A0A238ZRK9_9FIRM</name>
<accession>A0A238ZRK9</accession>
<dbReference type="Pfam" id="PF08890">
    <property type="entry name" value="Phage_TAC_5"/>
    <property type="match status" value="1"/>
</dbReference>
<evidence type="ECO:0000313" key="1">
    <source>
        <dbReference type="EMBL" id="SNR86066.1"/>
    </source>
</evidence>
<dbReference type="Gene3D" id="3.30.2220.30">
    <property type="match status" value="1"/>
</dbReference>
<dbReference type="Proteomes" id="UP000198304">
    <property type="component" value="Unassembled WGS sequence"/>
</dbReference>